<dbReference type="Proteomes" id="UP000448762">
    <property type="component" value="Unassembled WGS sequence"/>
</dbReference>
<dbReference type="AlphaFoldDB" id="A0A2A7SUK2"/>
<comment type="caution">
    <text evidence="1">The sequence shown here is derived from an EMBL/GenBank/DDBJ whole genome shotgun (WGS) entry which is preliminary data.</text>
</comment>
<proteinExistence type="predicted"/>
<organism evidence="1 2">
    <name type="scientific">Enterococcus faecium</name>
    <name type="common">Streptococcus faecium</name>
    <dbReference type="NCBI Taxonomy" id="1352"/>
    <lineage>
        <taxon>Bacteria</taxon>
        <taxon>Bacillati</taxon>
        <taxon>Bacillota</taxon>
        <taxon>Bacilli</taxon>
        <taxon>Lactobacillales</taxon>
        <taxon>Enterococcaceae</taxon>
        <taxon>Enterococcus</taxon>
    </lineage>
</organism>
<name>A0A2A7SUK2_ENTFC</name>
<sequence length="64" mass="7689">MFFDVINQLVQIFKHVYLPPCLPFYHIIKESQLLDESGTNLVGYRKICMDLKKILKQRFVTDNW</sequence>
<evidence type="ECO:0000313" key="2">
    <source>
        <dbReference type="Proteomes" id="UP000448762"/>
    </source>
</evidence>
<dbReference type="EMBL" id="QOVC01000007">
    <property type="protein sequence ID" value="KAA0689974.1"/>
    <property type="molecule type" value="Genomic_DNA"/>
</dbReference>
<evidence type="ECO:0000313" key="1">
    <source>
        <dbReference type="EMBL" id="KAA0689974.1"/>
    </source>
</evidence>
<protein>
    <submittedName>
        <fullName evidence="1">Uncharacterized protein</fullName>
    </submittedName>
</protein>
<reference evidence="1 2" key="1">
    <citation type="submission" date="2018-07" db="EMBL/GenBank/DDBJ databases">
        <title>High quality draft genome sequencing of Enterococcus faecium exhibiting probiotic potential isolated from mucus of freshwater fish.</title>
        <authorList>
            <person name="El-Jeni R."/>
            <person name="Ghedira K."/>
            <person name="Abdelhak S."/>
            <person name="El-Bour M."/>
            <person name="Bouhaouala-Zahar B."/>
        </authorList>
    </citation>
    <scope>NUCLEOTIDE SEQUENCE [LARGE SCALE GENOMIC DNA]</scope>
    <source>
        <strain evidence="1 2">R.A73</strain>
    </source>
</reference>
<accession>A0A2A7SUK2</accession>
<gene>
    <name evidence="1" type="ORF">DTX73_09505</name>
</gene>